<sequence>MIQLETDMYQDGIWPNEEPSEQDLNNAMESAVPFAVDCLAFESWLAFIFIPKMRILLKQEMPLPPMQIAPAAEIYLSSAHQRTLSQLQVIDNIANGDIG</sequence>
<dbReference type="Gene3D" id="1.20.1440.40">
    <property type="entry name" value="YqcC-like"/>
    <property type="match status" value="1"/>
</dbReference>
<accession>A0A0B3Y7B5</accession>
<evidence type="ECO:0000259" key="1">
    <source>
        <dbReference type="Pfam" id="PF04287"/>
    </source>
</evidence>
<dbReference type="GO" id="GO:0044010">
    <property type="term" value="P:single-species biofilm formation"/>
    <property type="evidence" value="ECO:0007669"/>
    <property type="project" value="TreeGrafter"/>
</dbReference>
<protein>
    <recommendedName>
        <fullName evidence="1">YqcC-like domain-containing protein</fullName>
    </recommendedName>
</protein>
<evidence type="ECO:0000313" key="3">
    <source>
        <dbReference type="Proteomes" id="UP000031197"/>
    </source>
</evidence>
<evidence type="ECO:0000313" key="2">
    <source>
        <dbReference type="EMBL" id="KHT44721.1"/>
    </source>
</evidence>
<dbReference type="AlphaFoldDB" id="A0A0B3Y7B5"/>
<dbReference type="SUPFAM" id="SSF158452">
    <property type="entry name" value="YqcC-like"/>
    <property type="match status" value="1"/>
</dbReference>
<dbReference type="InterPro" id="IPR007384">
    <property type="entry name" value="UCP006257"/>
</dbReference>
<reference evidence="2 3" key="1">
    <citation type="submission" date="2014-12" db="EMBL/GenBank/DDBJ databases">
        <title>Genome sequencing of Alteromonas marina AD001.</title>
        <authorList>
            <person name="Adrian T.G.S."/>
            <person name="Chan K.G."/>
        </authorList>
    </citation>
    <scope>NUCLEOTIDE SEQUENCE [LARGE SCALE GENOMIC DNA]</scope>
    <source>
        <strain evidence="2 3">AD001</strain>
    </source>
</reference>
<dbReference type="Proteomes" id="UP000031197">
    <property type="component" value="Unassembled WGS sequence"/>
</dbReference>
<proteinExistence type="predicted"/>
<comment type="caution">
    <text evidence="2">The sequence shown here is derived from an EMBL/GenBank/DDBJ whole genome shotgun (WGS) entry which is preliminary data.</text>
</comment>
<dbReference type="PANTHER" id="PTHR39586">
    <property type="entry name" value="CYTOPLASMIC PROTEIN-RELATED"/>
    <property type="match status" value="1"/>
</dbReference>
<dbReference type="OrthoDB" id="8794567at2"/>
<dbReference type="InterPro" id="IPR023376">
    <property type="entry name" value="YqcC-like_dom"/>
</dbReference>
<dbReference type="Pfam" id="PF04287">
    <property type="entry name" value="DUF446"/>
    <property type="match status" value="1"/>
</dbReference>
<dbReference type="PANTHER" id="PTHR39586:SF1">
    <property type="entry name" value="CYTOPLASMIC PROTEIN"/>
    <property type="match status" value="1"/>
</dbReference>
<dbReference type="InterPro" id="IPR036814">
    <property type="entry name" value="YqcC-like_sf"/>
</dbReference>
<keyword evidence="3" id="KW-1185">Reference proteome</keyword>
<name>A0A0B3Y7B5_9ALTE</name>
<feature type="domain" description="YqcC-like" evidence="1">
    <location>
        <begin position="3"/>
        <end position="92"/>
    </location>
</feature>
<organism evidence="2 3">
    <name type="scientific">Alteromonas marina</name>
    <dbReference type="NCBI Taxonomy" id="203795"/>
    <lineage>
        <taxon>Bacteria</taxon>
        <taxon>Pseudomonadati</taxon>
        <taxon>Pseudomonadota</taxon>
        <taxon>Gammaproteobacteria</taxon>
        <taxon>Alteromonadales</taxon>
        <taxon>Alteromonadaceae</taxon>
        <taxon>Alteromonas/Salinimonas group</taxon>
        <taxon>Alteromonas</taxon>
    </lineage>
</organism>
<gene>
    <name evidence="2" type="ORF">RJ41_16945</name>
</gene>
<dbReference type="EMBL" id="JWLW01000066">
    <property type="protein sequence ID" value="KHT44721.1"/>
    <property type="molecule type" value="Genomic_DNA"/>
</dbReference>